<accession>A0ABP6V2S0</accession>
<gene>
    <name evidence="1" type="ORF">GCM10022394_03050</name>
</gene>
<organism evidence="1 2">
    <name type="scientific">Zobellella aerophila</name>
    <dbReference type="NCBI Taxonomy" id="870480"/>
    <lineage>
        <taxon>Bacteria</taxon>
        <taxon>Pseudomonadati</taxon>
        <taxon>Pseudomonadota</taxon>
        <taxon>Gammaproteobacteria</taxon>
        <taxon>Aeromonadales</taxon>
        <taxon>Aeromonadaceae</taxon>
        <taxon>Zobellella</taxon>
    </lineage>
</organism>
<keyword evidence="2" id="KW-1185">Reference proteome</keyword>
<evidence type="ECO:0000313" key="2">
    <source>
        <dbReference type="Proteomes" id="UP001500795"/>
    </source>
</evidence>
<sequence length="187" mass="21036">MNTAPYSIPRFVEDVLRIMSRTQDEAALLAEVAPLAQRAAAEQGWRTPEMYLANLELGFGSTLLHAQPDHSLFIVVDSWLPGRGVRPHDHGTWAVVVAVTGPERNTFWERVDDGTEQGHARLRWLREQTVSAGEVVTMPTGAIHSVVNDGIETTLSFHVYGRHLNHTGRSQFDVEHHREIPFIIETR</sequence>
<evidence type="ECO:0008006" key="3">
    <source>
        <dbReference type="Google" id="ProtNLM"/>
    </source>
</evidence>
<dbReference type="Proteomes" id="UP001500795">
    <property type="component" value="Unassembled WGS sequence"/>
</dbReference>
<dbReference type="EMBL" id="BAABCX010000001">
    <property type="protein sequence ID" value="GAA3527274.1"/>
    <property type="molecule type" value="Genomic_DNA"/>
</dbReference>
<dbReference type="InterPro" id="IPR011051">
    <property type="entry name" value="RmlC_Cupin_sf"/>
</dbReference>
<comment type="caution">
    <text evidence="1">The sequence shown here is derived from an EMBL/GenBank/DDBJ whole genome shotgun (WGS) entry which is preliminary data.</text>
</comment>
<dbReference type="SUPFAM" id="SSF51182">
    <property type="entry name" value="RmlC-like cupins"/>
    <property type="match status" value="1"/>
</dbReference>
<dbReference type="CDD" id="cd10548">
    <property type="entry name" value="cupin_CDO"/>
    <property type="match status" value="1"/>
</dbReference>
<proteinExistence type="predicted"/>
<dbReference type="Gene3D" id="2.60.120.10">
    <property type="entry name" value="Jelly Rolls"/>
    <property type="match status" value="1"/>
</dbReference>
<dbReference type="RefSeq" id="WP_344954048.1">
    <property type="nucleotide sequence ID" value="NZ_BAABCX010000001.1"/>
</dbReference>
<reference evidence="2" key="1">
    <citation type="journal article" date="2019" name="Int. J. Syst. Evol. Microbiol.">
        <title>The Global Catalogue of Microorganisms (GCM) 10K type strain sequencing project: providing services to taxonomists for standard genome sequencing and annotation.</title>
        <authorList>
            <consortium name="The Broad Institute Genomics Platform"/>
            <consortium name="The Broad Institute Genome Sequencing Center for Infectious Disease"/>
            <person name="Wu L."/>
            <person name="Ma J."/>
        </authorList>
    </citation>
    <scope>NUCLEOTIDE SEQUENCE [LARGE SCALE GENOMIC DNA]</scope>
    <source>
        <strain evidence="2">JCM 17110</strain>
    </source>
</reference>
<protein>
    <recommendedName>
        <fullName evidence="3">Cysteine dioxygenase</fullName>
    </recommendedName>
</protein>
<dbReference type="InterPro" id="IPR014710">
    <property type="entry name" value="RmlC-like_jellyroll"/>
</dbReference>
<evidence type="ECO:0000313" key="1">
    <source>
        <dbReference type="EMBL" id="GAA3527274.1"/>
    </source>
</evidence>
<name>A0ABP6V2S0_9GAMM</name>